<dbReference type="InterPro" id="IPR001789">
    <property type="entry name" value="Sig_transdc_resp-reg_receiver"/>
</dbReference>
<dbReference type="PROSITE" id="PS50110">
    <property type="entry name" value="RESPONSE_REGULATORY"/>
    <property type="match status" value="1"/>
</dbReference>
<dbReference type="AlphaFoldDB" id="A0A6C0P841"/>
<dbReference type="Gene3D" id="3.40.50.2300">
    <property type="match status" value="1"/>
</dbReference>
<dbReference type="PANTHER" id="PTHR43228:SF1">
    <property type="entry name" value="TWO-COMPONENT RESPONSE REGULATOR ARR22"/>
    <property type="match status" value="1"/>
</dbReference>
<protein>
    <submittedName>
        <fullName evidence="3">Response regulator</fullName>
    </submittedName>
</protein>
<dbReference type="InterPro" id="IPR011006">
    <property type="entry name" value="CheY-like_superfamily"/>
</dbReference>
<dbReference type="RefSeq" id="WP_162644697.1">
    <property type="nucleotide sequence ID" value="NZ_CP048286.1"/>
</dbReference>
<feature type="modified residue" description="4-aspartylphosphate" evidence="1">
    <location>
        <position position="116"/>
    </location>
</feature>
<dbReference type="GO" id="GO:0000160">
    <property type="term" value="P:phosphorelay signal transduction system"/>
    <property type="evidence" value="ECO:0007669"/>
    <property type="project" value="InterPro"/>
</dbReference>
<evidence type="ECO:0000256" key="1">
    <source>
        <dbReference type="PROSITE-ProRule" id="PRU00169"/>
    </source>
</evidence>
<keyword evidence="4" id="KW-1185">Reference proteome</keyword>
<evidence type="ECO:0000313" key="3">
    <source>
        <dbReference type="EMBL" id="QHW34545.1"/>
    </source>
</evidence>
<dbReference type="CDD" id="cd00156">
    <property type="entry name" value="REC"/>
    <property type="match status" value="1"/>
</dbReference>
<feature type="domain" description="Response regulatory" evidence="2">
    <location>
        <begin position="67"/>
        <end position="181"/>
    </location>
</feature>
<evidence type="ECO:0000313" key="4">
    <source>
        <dbReference type="Proteomes" id="UP000479114"/>
    </source>
</evidence>
<keyword evidence="1" id="KW-0597">Phosphoprotein</keyword>
<reference evidence="3 4" key="1">
    <citation type="submission" date="2020-02" db="EMBL/GenBank/DDBJ databases">
        <title>Paenibacillus sp. nov., isolated from rhizosphere soil of tomato.</title>
        <authorList>
            <person name="Weon H.-Y."/>
            <person name="Lee S.A."/>
        </authorList>
    </citation>
    <scope>NUCLEOTIDE SEQUENCE [LARGE SCALE GENOMIC DNA]</scope>
    <source>
        <strain evidence="3 4">14171R-81</strain>
    </source>
</reference>
<dbReference type="Proteomes" id="UP000479114">
    <property type="component" value="Chromosome"/>
</dbReference>
<gene>
    <name evidence="3" type="ORF">GZH47_29630</name>
</gene>
<organism evidence="3 4">
    <name type="scientific">Paenibacillus rhizovicinus</name>
    <dbReference type="NCBI Taxonomy" id="2704463"/>
    <lineage>
        <taxon>Bacteria</taxon>
        <taxon>Bacillati</taxon>
        <taxon>Bacillota</taxon>
        <taxon>Bacilli</taxon>
        <taxon>Bacillales</taxon>
        <taxon>Paenibacillaceae</taxon>
        <taxon>Paenibacillus</taxon>
    </lineage>
</organism>
<accession>A0A6C0P841</accession>
<proteinExistence type="predicted"/>
<dbReference type="Pfam" id="PF00072">
    <property type="entry name" value="Response_reg"/>
    <property type="match status" value="1"/>
</dbReference>
<sequence length="192" mass="21725">MIYVLILLLACGGLFLRLKRRQRENNRPVITEHVPAVTETSLPDRPRQDVIPIEPEPELPAREGEYAVLVADDQPLIRMLLKELFQQDGITVYEAGSGVAAVEAVRNHRVDFVLLDLNMPDMNGIEAIKQIRLLNETVEAAFITGYGDPELLNEAKRYGVHTCFTKPFDLDLVIMHVKDCWNSVKYRDGVVS</sequence>
<dbReference type="KEGG" id="prz:GZH47_29630"/>
<name>A0A6C0P841_9BACL</name>
<dbReference type="PANTHER" id="PTHR43228">
    <property type="entry name" value="TWO-COMPONENT RESPONSE REGULATOR"/>
    <property type="match status" value="1"/>
</dbReference>
<dbReference type="SUPFAM" id="SSF52172">
    <property type="entry name" value="CheY-like"/>
    <property type="match status" value="1"/>
</dbReference>
<dbReference type="SMART" id="SM00448">
    <property type="entry name" value="REC"/>
    <property type="match status" value="1"/>
</dbReference>
<dbReference type="EMBL" id="CP048286">
    <property type="protein sequence ID" value="QHW34545.1"/>
    <property type="molecule type" value="Genomic_DNA"/>
</dbReference>
<evidence type="ECO:0000259" key="2">
    <source>
        <dbReference type="PROSITE" id="PS50110"/>
    </source>
</evidence>
<dbReference type="InterPro" id="IPR052048">
    <property type="entry name" value="ST_Response_Regulator"/>
</dbReference>